<sequence length="96" mass="10166">MAEGCDLCASEPAGAPSRSAREAHALGLERFAAMPEERRQGGSIDHARAFLEEFPFLPRRGVWSHGPLIHPSPVCGTVSGGRCGRVERAEAATPAT</sequence>
<feature type="region of interest" description="Disordered" evidence="1">
    <location>
        <begin position="1"/>
        <end position="21"/>
    </location>
</feature>
<dbReference type="PATRIC" id="fig|84292.3.peg.2710"/>
<evidence type="ECO:0000313" key="2">
    <source>
        <dbReference type="EMBL" id="KOS09870.1"/>
    </source>
</evidence>
<accession>A0A0M8MM68</accession>
<reference evidence="2" key="1">
    <citation type="submission" date="2015-04" db="EMBL/GenBank/DDBJ databases">
        <title>Complete genome sequence of Microbacterium chocolatum SIT 101, a bacterium enantioselectively hydrolyzing mesomeric diesters.</title>
        <authorList>
            <person name="Li X."/>
            <person name="Xu Y."/>
        </authorList>
    </citation>
    <scope>NUCLEOTIDE SEQUENCE [LARGE SCALE GENOMIC DNA]</scope>
    <source>
        <strain evidence="2">SIT 101</strain>
    </source>
</reference>
<name>A0A0M8MM68_9MICO</name>
<keyword evidence="3" id="KW-1185">Reference proteome</keyword>
<gene>
    <name evidence="2" type="ORF">XI38_13330</name>
</gene>
<proteinExistence type="predicted"/>
<comment type="caution">
    <text evidence="2">The sequence shown here is derived from an EMBL/GenBank/DDBJ whole genome shotgun (WGS) entry which is preliminary data.</text>
</comment>
<dbReference type="KEGG" id="mcw:A8L33_01085"/>
<organism evidence="2 3">
    <name type="scientific">Microbacterium aurantiacum</name>
    <dbReference type="NCBI Taxonomy" id="162393"/>
    <lineage>
        <taxon>Bacteria</taxon>
        <taxon>Bacillati</taxon>
        <taxon>Actinomycetota</taxon>
        <taxon>Actinomycetes</taxon>
        <taxon>Micrococcales</taxon>
        <taxon>Microbacteriaceae</taxon>
        <taxon>Microbacterium</taxon>
    </lineage>
</organism>
<protein>
    <submittedName>
        <fullName evidence="2">Uncharacterized protein</fullName>
    </submittedName>
</protein>
<dbReference type="Proteomes" id="UP000037737">
    <property type="component" value="Unassembled WGS sequence"/>
</dbReference>
<dbReference type="AlphaFoldDB" id="A0A0M8MM68"/>
<dbReference type="EMBL" id="LAVO01000015">
    <property type="protein sequence ID" value="KOS09870.1"/>
    <property type="molecule type" value="Genomic_DNA"/>
</dbReference>
<evidence type="ECO:0000313" key="3">
    <source>
        <dbReference type="Proteomes" id="UP000037737"/>
    </source>
</evidence>
<evidence type="ECO:0000256" key="1">
    <source>
        <dbReference type="SAM" id="MobiDB-lite"/>
    </source>
</evidence>